<evidence type="ECO:0000256" key="6">
    <source>
        <dbReference type="ARBA" id="ARBA00023244"/>
    </source>
</evidence>
<dbReference type="InterPro" id="IPR015424">
    <property type="entry name" value="PyrdxlP-dep_Trfase"/>
</dbReference>
<dbReference type="GO" id="GO:0030170">
    <property type="term" value="F:pyridoxal phosphate binding"/>
    <property type="evidence" value="ECO:0007669"/>
    <property type="project" value="InterPro"/>
</dbReference>
<dbReference type="GO" id="GO:0006782">
    <property type="term" value="P:protoporphyrinogen IX biosynthetic process"/>
    <property type="evidence" value="ECO:0007669"/>
    <property type="project" value="UniProtKB-UniRule"/>
</dbReference>
<dbReference type="EMBL" id="FOHT01000004">
    <property type="protein sequence ID" value="SES96753.1"/>
    <property type="molecule type" value="Genomic_DNA"/>
</dbReference>
<feature type="modified residue" description="N6-(pyridoxal phosphate)lysine" evidence="7">
    <location>
        <position position="267"/>
    </location>
</feature>
<evidence type="ECO:0000313" key="11">
    <source>
        <dbReference type="Proteomes" id="UP000181981"/>
    </source>
</evidence>
<keyword evidence="4 7" id="KW-0663">Pyridoxal phosphate</keyword>
<reference evidence="8 10" key="1">
    <citation type="submission" date="2014-03" db="EMBL/GenBank/DDBJ databases">
        <title>Complete genome sequence of a deeply braunched marine Bacteroidia bacterium Draconibacterium orientale type strain FH5T.</title>
        <authorList>
            <person name="Li X."/>
            <person name="Wang X."/>
            <person name="Xie Z."/>
            <person name="Du Z."/>
            <person name="Chen G."/>
        </authorList>
    </citation>
    <scope>NUCLEOTIDE SEQUENCE [LARGE SCALE GENOMIC DNA]</scope>
    <source>
        <strain evidence="8 10">FH5</strain>
    </source>
</reference>
<dbReference type="eggNOG" id="COG0001">
    <property type="taxonomic scope" value="Bacteria"/>
</dbReference>
<dbReference type="HOGENOM" id="CLU_016922_1_5_10"/>
<organism evidence="9 11">
    <name type="scientific">Draconibacterium orientale</name>
    <dbReference type="NCBI Taxonomy" id="1168034"/>
    <lineage>
        <taxon>Bacteria</taxon>
        <taxon>Pseudomonadati</taxon>
        <taxon>Bacteroidota</taxon>
        <taxon>Bacteroidia</taxon>
        <taxon>Marinilabiliales</taxon>
        <taxon>Prolixibacteraceae</taxon>
        <taxon>Draconibacterium</taxon>
    </lineage>
</organism>
<dbReference type="EMBL" id="CP007451">
    <property type="protein sequence ID" value="AHW60190.1"/>
    <property type="molecule type" value="Genomic_DNA"/>
</dbReference>
<evidence type="ECO:0000256" key="5">
    <source>
        <dbReference type="ARBA" id="ARBA00023235"/>
    </source>
</evidence>
<dbReference type="HAMAP" id="MF_00375">
    <property type="entry name" value="HemL_aminotrans_3"/>
    <property type="match status" value="1"/>
</dbReference>
<dbReference type="PANTHER" id="PTHR43713">
    <property type="entry name" value="GLUTAMATE-1-SEMIALDEHYDE 2,1-AMINOMUTASE"/>
    <property type="match status" value="1"/>
</dbReference>
<keyword evidence="7" id="KW-0963">Cytoplasm</keyword>
<dbReference type="EC" id="5.4.3.8" evidence="7"/>
<dbReference type="AlphaFoldDB" id="X5DY75"/>
<dbReference type="Proteomes" id="UP000023772">
    <property type="component" value="Chromosome"/>
</dbReference>
<name>X5DY75_9BACT</name>
<dbReference type="Proteomes" id="UP000181981">
    <property type="component" value="Unassembled WGS sequence"/>
</dbReference>
<comment type="subcellular location">
    <subcellularLocation>
        <location evidence="7">Cytoplasm</location>
    </subcellularLocation>
</comment>
<dbReference type="OrthoDB" id="9807885at2"/>
<comment type="catalytic activity">
    <reaction evidence="7">
        <text>(S)-4-amino-5-oxopentanoate = 5-aminolevulinate</text>
        <dbReference type="Rhea" id="RHEA:14265"/>
        <dbReference type="ChEBI" id="CHEBI:57501"/>
        <dbReference type="ChEBI" id="CHEBI:356416"/>
        <dbReference type="EC" id="5.4.3.8"/>
    </reaction>
</comment>
<dbReference type="NCBIfam" id="TIGR00713">
    <property type="entry name" value="hemL"/>
    <property type="match status" value="1"/>
</dbReference>
<comment type="pathway">
    <text evidence="2">Porphyrin-containing compound metabolism; protoporphyrin-IX biosynthesis; 5-aminolevulinate from L-glutamyl-tRNA(Glu): step 2/2.</text>
</comment>
<keyword evidence="5 7" id="KW-0413">Isomerase</keyword>
<dbReference type="GO" id="GO:0005737">
    <property type="term" value="C:cytoplasm"/>
    <property type="evidence" value="ECO:0007669"/>
    <property type="project" value="UniProtKB-SubCell"/>
</dbReference>
<accession>X5DY75</accession>
<evidence type="ECO:0000256" key="3">
    <source>
        <dbReference type="ARBA" id="ARBA00008981"/>
    </source>
</evidence>
<dbReference type="InterPro" id="IPR049704">
    <property type="entry name" value="Aminotrans_3_PPA_site"/>
</dbReference>
<keyword evidence="8" id="KW-0032">Aminotransferase</keyword>
<dbReference type="InterPro" id="IPR015422">
    <property type="entry name" value="PyrdxlP-dep_Trfase_small"/>
</dbReference>
<sequence length="431" mass="46492">MQFLRSIEAFQQAQQSIPGGVNSPVRAFKSVNLNPVFIDCAKGSKVVDLDGNQYTDFVSSWGPLIFGHAHPEIVSAINEAAQKGTSYGAPTLYETEMAELIVEMVPSIEKVRMVNSGTEATMSAIRLARGYTGREKIVKFVGNYHGHGDSFLIKAGSGAITLGLPDSPGVTAGNAKDTLLANYNDLASVEQLFSEDAENIAAIIVEPVAGNMGVVLPEKGFLEGLREIATKNGALLIFDEVITGFRLAKGGAQEYFNVMPDITTLGKIIGGGLPVGAYGGQKEIMDHLAPNGPIYQAGTLSGNPLAMAAGSTMLKLILNTADFYPELERKAKKLEEGIRNNLKETGIKAVLNRVGSMMTLFFTDEDKVSSYEEAMSADTKRYAEYFKLSLESGMYIAPSQFECLFVSYAHTDEDIDNIINANLNALKELKD</sequence>
<dbReference type="GO" id="GO:0042286">
    <property type="term" value="F:glutamate-1-semialdehyde 2,1-aminomutase activity"/>
    <property type="evidence" value="ECO:0007669"/>
    <property type="project" value="UniProtKB-UniRule"/>
</dbReference>
<dbReference type="KEGG" id="dori:FH5T_12745"/>
<dbReference type="Gene3D" id="3.90.1150.10">
    <property type="entry name" value="Aspartate Aminotransferase, domain 1"/>
    <property type="match status" value="1"/>
</dbReference>
<dbReference type="PROSITE" id="PS00600">
    <property type="entry name" value="AA_TRANSFER_CLASS_3"/>
    <property type="match status" value="1"/>
</dbReference>
<comment type="cofactor">
    <cofactor evidence="1 7">
        <name>pyridoxal 5'-phosphate</name>
        <dbReference type="ChEBI" id="CHEBI:597326"/>
    </cofactor>
</comment>
<dbReference type="NCBIfam" id="NF000818">
    <property type="entry name" value="PRK00062.1"/>
    <property type="match status" value="1"/>
</dbReference>
<dbReference type="STRING" id="1168034.FH5T_12745"/>
<dbReference type="PANTHER" id="PTHR43713:SF3">
    <property type="entry name" value="GLUTAMATE-1-SEMIALDEHYDE 2,1-AMINOMUTASE 1, CHLOROPLASTIC-RELATED"/>
    <property type="match status" value="1"/>
</dbReference>
<dbReference type="InterPro" id="IPR015421">
    <property type="entry name" value="PyrdxlP-dep_Trfase_major"/>
</dbReference>
<keyword evidence="10" id="KW-1185">Reference proteome</keyword>
<comment type="similarity">
    <text evidence="3 7">Belongs to the class-III pyridoxal-phosphate-dependent aminotransferase family. HemL subfamily.</text>
</comment>
<dbReference type="RefSeq" id="WP_038558955.1">
    <property type="nucleotide sequence ID" value="NZ_FOHT01000004.1"/>
</dbReference>
<protein>
    <recommendedName>
        <fullName evidence="7">Glutamate-1-semialdehyde 2,1-aminomutase</fullName>
        <shortName evidence="7">GSA</shortName>
        <ecNumber evidence="7">5.4.3.8</ecNumber>
    </recommendedName>
    <alternativeName>
        <fullName evidence="7">Glutamate-1-semialdehyde aminotransferase</fullName>
        <shortName evidence="7">GSA-AT</shortName>
    </alternativeName>
</protein>
<reference evidence="9 11" key="2">
    <citation type="submission" date="2016-10" db="EMBL/GenBank/DDBJ databases">
        <authorList>
            <person name="de Groot N.N."/>
        </authorList>
    </citation>
    <scope>NUCLEOTIDE SEQUENCE [LARGE SCALE GENOMIC DNA]</scope>
    <source>
        <strain evidence="9 11">DSM 25947</strain>
    </source>
</reference>
<dbReference type="CDD" id="cd00610">
    <property type="entry name" value="OAT_like"/>
    <property type="match status" value="1"/>
</dbReference>
<gene>
    <name evidence="7" type="primary">hemL</name>
    <name evidence="8" type="ORF">FH5T_12745</name>
    <name evidence="9" type="ORF">SAMN05444285_10458</name>
</gene>
<evidence type="ECO:0000313" key="10">
    <source>
        <dbReference type="Proteomes" id="UP000023772"/>
    </source>
</evidence>
<dbReference type="Gene3D" id="3.40.640.10">
    <property type="entry name" value="Type I PLP-dependent aspartate aminotransferase-like (Major domain)"/>
    <property type="match status" value="1"/>
</dbReference>
<evidence type="ECO:0000256" key="7">
    <source>
        <dbReference type="HAMAP-Rule" id="MF_00375"/>
    </source>
</evidence>
<evidence type="ECO:0000256" key="4">
    <source>
        <dbReference type="ARBA" id="ARBA00022898"/>
    </source>
</evidence>
<dbReference type="Pfam" id="PF00202">
    <property type="entry name" value="Aminotran_3"/>
    <property type="match status" value="1"/>
</dbReference>
<comment type="subunit">
    <text evidence="7">Homodimer.</text>
</comment>
<evidence type="ECO:0000256" key="2">
    <source>
        <dbReference type="ARBA" id="ARBA00004819"/>
    </source>
</evidence>
<dbReference type="GO" id="GO:0008483">
    <property type="term" value="F:transaminase activity"/>
    <property type="evidence" value="ECO:0007669"/>
    <property type="project" value="UniProtKB-KW"/>
</dbReference>
<dbReference type="UniPathway" id="UPA00251">
    <property type="reaction ID" value="UER00317"/>
</dbReference>
<evidence type="ECO:0000313" key="9">
    <source>
        <dbReference type="EMBL" id="SES96753.1"/>
    </source>
</evidence>
<evidence type="ECO:0000256" key="1">
    <source>
        <dbReference type="ARBA" id="ARBA00001933"/>
    </source>
</evidence>
<dbReference type="SUPFAM" id="SSF53383">
    <property type="entry name" value="PLP-dependent transferases"/>
    <property type="match status" value="1"/>
</dbReference>
<dbReference type="InterPro" id="IPR005814">
    <property type="entry name" value="Aminotrans_3"/>
</dbReference>
<dbReference type="InterPro" id="IPR004639">
    <property type="entry name" value="4pyrrol_synth_GluAld_NH2Trfase"/>
</dbReference>
<proteinExistence type="inferred from homology"/>
<dbReference type="FunFam" id="3.40.640.10:FF:000021">
    <property type="entry name" value="Glutamate-1-semialdehyde 2,1-aminomutase"/>
    <property type="match status" value="1"/>
</dbReference>
<keyword evidence="8" id="KW-0808">Transferase</keyword>
<keyword evidence="6 7" id="KW-0627">Porphyrin biosynthesis</keyword>
<evidence type="ECO:0000313" key="8">
    <source>
        <dbReference type="EMBL" id="AHW60190.1"/>
    </source>
</evidence>